<name>A0ABS2FL40_9CLOT</name>
<sequence length="48" mass="5351">TDSDIFLTLNMYLVVEEEYLRGVSSKVKSGMQRKIALTIKLSVGCGTR</sequence>
<keyword evidence="2" id="KW-1185">Reference proteome</keyword>
<evidence type="ECO:0000313" key="1">
    <source>
        <dbReference type="EMBL" id="MBM6821069.1"/>
    </source>
</evidence>
<evidence type="ECO:0000313" key="2">
    <source>
        <dbReference type="Proteomes" id="UP000767334"/>
    </source>
</evidence>
<comment type="caution">
    <text evidence="1">The sequence shown here is derived from an EMBL/GenBank/DDBJ whole genome shotgun (WGS) entry which is preliminary data.</text>
</comment>
<dbReference type="EMBL" id="JACJLL010000377">
    <property type="protein sequence ID" value="MBM6821069.1"/>
    <property type="molecule type" value="Genomic_DNA"/>
</dbReference>
<gene>
    <name evidence="1" type="ORF">H6A19_17515</name>
</gene>
<reference evidence="1 2" key="1">
    <citation type="journal article" date="2021" name="Sci. Rep.">
        <title>The distribution of antibiotic resistance genes in chicken gut microbiota commensals.</title>
        <authorList>
            <person name="Juricova H."/>
            <person name="Matiasovicova J."/>
            <person name="Kubasova T."/>
            <person name="Cejkova D."/>
            <person name="Rychlik I."/>
        </authorList>
    </citation>
    <scope>NUCLEOTIDE SEQUENCE [LARGE SCALE GENOMIC DNA]</scope>
    <source>
        <strain evidence="1 2">An435</strain>
    </source>
</reference>
<feature type="non-terminal residue" evidence="1">
    <location>
        <position position="1"/>
    </location>
</feature>
<proteinExistence type="predicted"/>
<dbReference type="Proteomes" id="UP000767334">
    <property type="component" value="Unassembled WGS sequence"/>
</dbReference>
<accession>A0ABS2FL40</accession>
<organism evidence="1 2">
    <name type="scientific">Clostridium saudiense</name>
    <dbReference type="NCBI Taxonomy" id="1414720"/>
    <lineage>
        <taxon>Bacteria</taxon>
        <taxon>Bacillati</taxon>
        <taxon>Bacillota</taxon>
        <taxon>Clostridia</taxon>
        <taxon>Eubacteriales</taxon>
        <taxon>Clostridiaceae</taxon>
        <taxon>Clostridium</taxon>
    </lineage>
</organism>
<protein>
    <submittedName>
        <fullName evidence="1">Uncharacterized protein</fullName>
    </submittedName>
</protein>